<name>A0A6V8P110_9ACTN</name>
<dbReference type="GO" id="GO:0006605">
    <property type="term" value="P:protein targeting"/>
    <property type="evidence" value="ECO:0007669"/>
    <property type="project" value="InterPro"/>
</dbReference>
<evidence type="ECO:0000256" key="8">
    <source>
        <dbReference type="ARBA" id="ARBA00022967"/>
    </source>
</evidence>
<evidence type="ECO:0000256" key="9">
    <source>
        <dbReference type="ARBA" id="ARBA00023010"/>
    </source>
</evidence>
<dbReference type="InterPro" id="IPR036266">
    <property type="entry name" value="SecA_Wing/Scaffold_sf"/>
</dbReference>
<dbReference type="InterPro" id="IPR027417">
    <property type="entry name" value="P-loop_NTPase"/>
</dbReference>
<reference evidence="12 13" key="1">
    <citation type="journal article" date="2020" name="Front. Microbiol.">
        <title>Single-cell genomics of novel Actinobacteria with the Wood-Ljungdahl pathway discovered in a serpentinizing system.</title>
        <authorList>
            <person name="Merino N."/>
            <person name="Kawai M."/>
            <person name="Boyd E.S."/>
            <person name="Colman D.R."/>
            <person name="McGlynn S.E."/>
            <person name="Nealson K.H."/>
            <person name="Kurokawa K."/>
            <person name="Hongoh Y."/>
        </authorList>
    </citation>
    <scope>NUCLEOTIDE SEQUENCE [LARGE SCALE GENOMIC DNA]</scope>
    <source>
        <strain evidence="12 13">S25</strain>
    </source>
</reference>
<dbReference type="GO" id="GO:0005524">
    <property type="term" value="F:ATP binding"/>
    <property type="evidence" value="ECO:0007669"/>
    <property type="project" value="UniProtKB-KW"/>
</dbReference>
<comment type="caution">
    <text evidence="12">The sequence shown here is derived from an EMBL/GenBank/DDBJ whole genome shotgun (WGS) entry which is preliminary data.</text>
</comment>
<dbReference type="Gene3D" id="3.40.50.300">
    <property type="entry name" value="P-loop containing nucleotide triphosphate hydrolases"/>
    <property type="match status" value="1"/>
</dbReference>
<evidence type="ECO:0000256" key="5">
    <source>
        <dbReference type="ARBA" id="ARBA00022741"/>
    </source>
</evidence>
<dbReference type="Gene3D" id="1.10.3060.10">
    <property type="entry name" value="Helical scaffold and wing domains of SecA"/>
    <property type="match status" value="1"/>
</dbReference>
<evidence type="ECO:0000256" key="1">
    <source>
        <dbReference type="ARBA" id="ARBA00004170"/>
    </source>
</evidence>
<dbReference type="GO" id="GO:0031522">
    <property type="term" value="C:cell envelope Sec protein transport complex"/>
    <property type="evidence" value="ECO:0007669"/>
    <property type="project" value="TreeGrafter"/>
</dbReference>
<keyword evidence="6" id="KW-0067">ATP-binding</keyword>
<evidence type="ECO:0000259" key="11">
    <source>
        <dbReference type="PROSITE" id="PS51196"/>
    </source>
</evidence>
<dbReference type="InterPro" id="IPR044722">
    <property type="entry name" value="SecA_SF2_C"/>
</dbReference>
<organism evidence="12 13">
    <name type="scientific">Candidatus Hakubella thermalkaliphila</name>
    <dbReference type="NCBI Taxonomy" id="2754717"/>
    <lineage>
        <taxon>Bacteria</taxon>
        <taxon>Bacillati</taxon>
        <taxon>Actinomycetota</taxon>
        <taxon>Actinomycetota incertae sedis</taxon>
        <taxon>Candidatus Hakubellales</taxon>
        <taxon>Candidatus Hakubellaceae</taxon>
        <taxon>Candidatus Hakubella</taxon>
    </lineage>
</organism>
<accession>A0A6V8P110</accession>
<feature type="domain" description="SecA family profile" evidence="11">
    <location>
        <begin position="1"/>
        <end position="47"/>
    </location>
</feature>
<dbReference type="GO" id="GO:0005829">
    <property type="term" value="C:cytosol"/>
    <property type="evidence" value="ECO:0007669"/>
    <property type="project" value="TreeGrafter"/>
</dbReference>
<comment type="subcellular location">
    <subcellularLocation>
        <location evidence="1">Membrane</location>
        <topology evidence="1">Peripheral membrane protein</topology>
    </subcellularLocation>
</comment>
<evidence type="ECO:0000256" key="3">
    <source>
        <dbReference type="ARBA" id="ARBA00022448"/>
    </source>
</evidence>
<sequence>GRSGKKGEFGGSRFYVSLDDELMKIFGGEMLQRRMERLSFPEDEPLDHALLSRAIETAQKRLEKYNFEIRKALINFDDVLNRQREFVYRERRKALQSERLKEQVLIFIKEVVEAYFKELEGDQISFEEIKKELLLIFGSLPYDLSVTTYNTEALTEYLVKKYQDREQQFGEETLKSVEKFVFLRILDEHFKEHLLNIDHIKEGIGLRAYAQKEPLVEFRYEAHRLFSEMMESTKSEFLRILF</sequence>
<dbReference type="Proteomes" id="UP000543224">
    <property type="component" value="Unassembled WGS sequence"/>
</dbReference>
<dbReference type="GO" id="GO:0043952">
    <property type="term" value="P:protein transport by the Sec complex"/>
    <property type="evidence" value="ECO:0007669"/>
    <property type="project" value="TreeGrafter"/>
</dbReference>
<keyword evidence="7" id="KW-0653">Protein transport</keyword>
<dbReference type="EMBL" id="BLRX01000431">
    <property type="protein sequence ID" value="GFP26195.1"/>
    <property type="molecule type" value="Genomic_DNA"/>
</dbReference>
<keyword evidence="5" id="KW-0547">Nucleotide-binding</keyword>
<dbReference type="Pfam" id="PF07516">
    <property type="entry name" value="SecA_SW"/>
    <property type="match status" value="1"/>
</dbReference>
<comment type="similarity">
    <text evidence="2">Belongs to the SecA family.</text>
</comment>
<keyword evidence="3" id="KW-0813">Transport</keyword>
<dbReference type="GO" id="GO:0017038">
    <property type="term" value="P:protein import"/>
    <property type="evidence" value="ECO:0007669"/>
    <property type="project" value="InterPro"/>
</dbReference>
<proteinExistence type="inferred from homology"/>
<keyword evidence="8" id="KW-1278">Translocase</keyword>
<evidence type="ECO:0000256" key="2">
    <source>
        <dbReference type="ARBA" id="ARBA00007650"/>
    </source>
</evidence>
<evidence type="ECO:0000256" key="6">
    <source>
        <dbReference type="ARBA" id="ARBA00022840"/>
    </source>
</evidence>
<keyword evidence="9" id="KW-0811">Translocation</keyword>
<dbReference type="PROSITE" id="PS51196">
    <property type="entry name" value="SECA_MOTOR_DEAD"/>
    <property type="match status" value="1"/>
</dbReference>
<evidence type="ECO:0000313" key="13">
    <source>
        <dbReference type="Proteomes" id="UP000543224"/>
    </source>
</evidence>
<dbReference type="InterPro" id="IPR014018">
    <property type="entry name" value="SecA_motor_DEAD"/>
</dbReference>
<dbReference type="GO" id="GO:0005886">
    <property type="term" value="C:plasma membrane"/>
    <property type="evidence" value="ECO:0007669"/>
    <property type="project" value="TreeGrafter"/>
</dbReference>
<keyword evidence="10" id="KW-0472">Membrane</keyword>
<dbReference type="InterPro" id="IPR011116">
    <property type="entry name" value="SecA_Wing/Scaffold"/>
</dbReference>
<gene>
    <name evidence="12" type="ORF">HKBW3S25_01686</name>
</gene>
<dbReference type="AlphaFoldDB" id="A0A6V8P110"/>
<dbReference type="GO" id="GO:0006886">
    <property type="term" value="P:intracellular protein transport"/>
    <property type="evidence" value="ECO:0007669"/>
    <property type="project" value="InterPro"/>
</dbReference>
<evidence type="ECO:0000313" key="12">
    <source>
        <dbReference type="EMBL" id="GFP26195.1"/>
    </source>
</evidence>
<feature type="non-terminal residue" evidence="12">
    <location>
        <position position="242"/>
    </location>
</feature>
<dbReference type="InterPro" id="IPR000185">
    <property type="entry name" value="SecA"/>
</dbReference>
<protein>
    <submittedName>
        <fullName evidence="12">Preprotein translocase subunit SecA</fullName>
    </submittedName>
</protein>
<dbReference type="PANTHER" id="PTHR30612:SF0">
    <property type="entry name" value="CHLOROPLAST PROTEIN-TRANSPORTING ATPASE"/>
    <property type="match status" value="1"/>
</dbReference>
<evidence type="ECO:0000256" key="10">
    <source>
        <dbReference type="ARBA" id="ARBA00023136"/>
    </source>
</evidence>
<evidence type="ECO:0000256" key="7">
    <source>
        <dbReference type="ARBA" id="ARBA00022927"/>
    </source>
</evidence>
<evidence type="ECO:0000256" key="4">
    <source>
        <dbReference type="ARBA" id="ARBA00022475"/>
    </source>
</evidence>
<dbReference type="PANTHER" id="PTHR30612">
    <property type="entry name" value="SECA INNER MEMBRANE COMPONENT OF SEC PROTEIN SECRETION SYSTEM"/>
    <property type="match status" value="1"/>
</dbReference>
<feature type="non-terminal residue" evidence="12">
    <location>
        <position position="1"/>
    </location>
</feature>
<keyword evidence="4" id="KW-1003">Cell membrane</keyword>
<dbReference type="Pfam" id="PF21090">
    <property type="entry name" value="P-loop_SecA"/>
    <property type="match status" value="1"/>
</dbReference>
<dbReference type="SUPFAM" id="SSF81886">
    <property type="entry name" value="Helical scaffold and wing domains of SecA"/>
    <property type="match status" value="1"/>
</dbReference>